<proteinExistence type="inferred from homology"/>
<dbReference type="InterPro" id="IPR036421">
    <property type="entry name" value="Fe_dep_repressor_sf"/>
</dbReference>
<keyword evidence="3" id="KW-0238">DNA-binding</keyword>
<evidence type="ECO:0000313" key="8">
    <source>
        <dbReference type="EMBL" id="ELY25203.1"/>
    </source>
</evidence>
<evidence type="ECO:0000313" key="10">
    <source>
        <dbReference type="Proteomes" id="UP000011543"/>
    </source>
</evidence>
<dbReference type="InterPro" id="IPR050536">
    <property type="entry name" value="DtxR_MntR_Metal-Reg"/>
</dbReference>
<dbReference type="GO" id="GO:0003677">
    <property type="term" value="F:DNA binding"/>
    <property type="evidence" value="ECO:0007669"/>
    <property type="project" value="UniProtKB-KW"/>
</dbReference>
<dbReference type="InterPro" id="IPR036390">
    <property type="entry name" value="WH_DNA-bd_sf"/>
</dbReference>
<reference evidence="7" key="4">
    <citation type="submission" date="2016-09" db="EMBL/GenBank/DDBJ databases">
        <authorList>
            <person name="Pfeiffer F."/>
        </authorList>
    </citation>
    <scope>NUCLEOTIDE SEQUENCE</scope>
    <source>
        <strain evidence="7">ATCC 43099</strain>
    </source>
</reference>
<dbReference type="OrthoDB" id="24735at2157"/>
<dbReference type="eggNOG" id="arCOG02099">
    <property type="taxonomic scope" value="Archaea"/>
</dbReference>
<feature type="domain" description="HTH dtxR-type" evidence="6">
    <location>
        <begin position="1"/>
        <end position="65"/>
    </location>
</feature>
<comment type="similarity">
    <text evidence="1">Belongs to the DtxR/MntR family.</text>
</comment>
<dbReference type="Pfam" id="PF01325">
    <property type="entry name" value="Fe_dep_repress"/>
    <property type="match status" value="1"/>
</dbReference>
<dbReference type="AlphaFoldDB" id="D3SQQ8"/>
<dbReference type="GO" id="GO:0003700">
    <property type="term" value="F:DNA-binding transcription factor activity"/>
    <property type="evidence" value="ECO:0007669"/>
    <property type="project" value="InterPro"/>
</dbReference>
<dbReference type="Proteomes" id="UP000011543">
    <property type="component" value="Unassembled WGS sequence"/>
</dbReference>
<keyword evidence="9" id="KW-1185">Reference proteome</keyword>
<organism evidence="7 9">
    <name type="scientific">Natrialba magadii (strain ATCC 43099 / DSM 3394 / CCM 3739 / CIP 104546 / IAM 13178 / JCM 8861 / NBRC 102185 / NCIMB 2190 / MS3)</name>
    <name type="common">Natronobacterium magadii</name>
    <dbReference type="NCBI Taxonomy" id="547559"/>
    <lineage>
        <taxon>Archaea</taxon>
        <taxon>Methanobacteriati</taxon>
        <taxon>Methanobacteriota</taxon>
        <taxon>Stenosarchaea group</taxon>
        <taxon>Halobacteria</taxon>
        <taxon>Halobacteriales</taxon>
        <taxon>Natrialbaceae</taxon>
        <taxon>Natrialba</taxon>
    </lineage>
</organism>
<evidence type="ECO:0000313" key="9">
    <source>
        <dbReference type="Proteomes" id="UP000001879"/>
    </source>
</evidence>
<name>D3SQQ8_NATMM</name>
<gene>
    <name evidence="7" type="ordered locus">Nmag_0962</name>
    <name evidence="8" type="ORF">C500_17336</name>
</gene>
<evidence type="ECO:0000256" key="4">
    <source>
        <dbReference type="ARBA" id="ARBA00023163"/>
    </source>
</evidence>
<accession>D3SQQ8</accession>
<reference evidence="7 9" key="2">
    <citation type="journal article" date="2012" name="BMC Genomics">
        <title>A comparative genomics perspective on the genetic content of the alkaliphilic haloarchaeon Natrialba magadii ATCC 43099T.</title>
        <authorList>
            <person name="Siddaramappa S."/>
            <person name="Challacombe J.F."/>
            <person name="Decastro R.E."/>
            <person name="Pfeiffer F."/>
            <person name="Sastre D.E."/>
            <person name="Gimenez M.I."/>
            <person name="Paggi R.A."/>
            <person name="Detter J.C."/>
            <person name="Davenport K.W."/>
            <person name="Goodwin L.A."/>
            <person name="Kyrpides N."/>
            <person name="Tapia R."/>
            <person name="Pitluck S."/>
            <person name="Lucas S."/>
            <person name="Woyke T."/>
            <person name="Maupin-Furlow J.A."/>
        </authorList>
    </citation>
    <scope>NUCLEOTIDE SEQUENCE [LARGE SCALE GENOMIC DNA]</scope>
    <source>
        <strain evidence="7">ATCC 43099</strain>
        <strain evidence="9">ATCC 43099 / DSM 3394 / CCM 3739 / CIP 104546 / IAM 13178 / JCM 8861 / NBRC 102185 / NCIMB 2190 / MS3</strain>
    </source>
</reference>
<evidence type="ECO:0000313" key="7">
    <source>
        <dbReference type="EMBL" id="ADD04546.1"/>
    </source>
</evidence>
<dbReference type="PATRIC" id="fig|547559.17.peg.3409"/>
<dbReference type="STRING" id="547559.Nmag_0962"/>
<evidence type="ECO:0000259" key="6">
    <source>
        <dbReference type="PROSITE" id="PS50944"/>
    </source>
</evidence>
<dbReference type="Proteomes" id="UP000001879">
    <property type="component" value="Chromosome"/>
</dbReference>
<feature type="region of interest" description="Disordered" evidence="5">
    <location>
        <begin position="121"/>
        <end position="161"/>
    </location>
</feature>
<dbReference type="InterPro" id="IPR022687">
    <property type="entry name" value="HTH_DTXR"/>
</dbReference>
<protein>
    <submittedName>
        <fullName evidence="8">DtxR family iron (Metal) dependent repressor</fullName>
    </submittedName>
    <submittedName>
        <fullName evidence="7">SirR/DtxR family transcription regulator</fullName>
    </submittedName>
</protein>
<keyword evidence="2" id="KW-0805">Transcription regulation</keyword>
<dbReference type="KEGG" id="nmg:Nmag_0962"/>
<dbReference type="EMBL" id="CP001932">
    <property type="protein sequence ID" value="ADD04546.1"/>
    <property type="molecule type" value="Genomic_DNA"/>
</dbReference>
<dbReference type="PANTHER" id="PTHR33238:SF7">
    <property type="entry name" value="IRON-DEPENDENT TRANSCRIPTIONAL REGULATOR"/>
    <property type="match status" value="1"/>
</dbReference>
<reference evidence="8 10" key="3">
    <citation type="journal article" date="2014" name="PLoS Genet.">
        <title>Phylogenetically driven sequencing of extremely halophilic archaea reveals strategies for static and dynamic osmo-response.</title>
        <authorList>
            <person name="Becker E.A."/>
            <person name="Seitzer P.M."/>
            <person name="Tritt A."/>
            <person name="Larsen D."/>
            <person name="Krusor M."/>
            <person name="Yao A.I."/>
            <person name="Wu D."/>
            <person name="Madern D."/>
            <person name="Eisen J.A."/>
            <person name="Darling A.E."/>
            <person name="Facciotti M.T."/>
        </authorList>
    </citation>
    <scope>NUCLEOTIDE SEQUENCE [LARGE SCALE GENOMIC DNA]</scope>
    <source>
        <strain evidence="10">ATCC 43099 / DSM 3394 / CCM 3739 / CIP 104546 / IAM 13178 / JCM 8861 / NBRC 102185 / NCIMB 2190 / MS3</strain>
        <strain evidence="8">MS-3</strain>
    </source>
</reference>
<dbReference type="Gene3D" id="1.10.10.10">
    <property type="entry name" value="Winged helix-like DNA-binding domain superfamily/Winged helix DNA-binding domain"/>
    <property type="match status" value="1"/>
</dbReference>
<dbReference type="SUPFAM" id="SSF47979">
    <property type="entry name" value="Iron-dependent repressor protein, dimerization domain"/>
    <property type="match status" value="1"/>
</dbReference>
<dbReference type="Pfam" id="PF02742">
    <property type="entry name" value="Fe_dep_repr_C"/>
    <property type="match status" value="1"/>
</dbReference>
<dbReference type="InterPro" id="IPR001367">
    <property type="entry name" value="Fe_dep_repressor"/>
</dbReference>
<dbReference type="InterPro" id="IPR036388">
    <property type="entry name" value="WH-like_DNA-bd_sf"/>
</dbReference>
<dbReference type="PaxDb" id="547559-Nmag_0962"/>
<evidence type="ECO:0000256" key="1">
    <source>
        <dbReference type="ARBA" id="ARBA00007871"/>
    </source>
</evidence>
<dbReference type="PROSITE" id="PS50944">
    <property type="entry name" value="HTH_DTXR"/>
    <property type="match status" value="1"/>
</dbReference>
<dbReference type="SUPFAM" id="SSF46785">
    <property type="entry name" value="Winged helix' DNA-binding domain"/>
    <property type="match status" value="1"/>
</dbReference>
<dbReference type="GO" id="GO:0046914">
    <property type="term" value="F:transition metal ion binding"/>
    <property type="evidence" value="ECO:0007669"/>
    <property type="project" value="InterPro"/>
</dbReference>
<evidence type="ECO:0000256" key="5">
    <source>
        <dbReference type="SAM" id="MobiDB-lite"/>
    </source>
</evidence>
<reference evidence="9" key="1">
    <citation type="submission" date="2010-02" db="EMBL/GenBank/DDBJ databases">
        <title>Complete sequence of chromosome of Natrialba magadii ATCC 43099.</title>
        <authorList>
            <consortium name="US DOE Joint Genome Institute"/>
            <person name="Lucas S."/>
            <person name="Copeland A."/>
            <person name="Lapidus A."/>
            <person name="Cheng J.-F."/>
            <person name="Bruce D."/>
            <person name="Goodwin L."/>
            <person name="Pitluck S."/>
            <person name="Davenport K."/>
            <person name="Saunders E."/>
            <person name="Detter J.C."/>
            <person name="Han C."/>
            <person name="Tapia R."/>
            <person name="Land M."/>
            <person name="Hauser L."/>
            <person name="Kyrpides N."/>
            <person name="Mikhailova N."/>
            <person name="De Castro R.E."/>
            <person name="Maupin-Furlow J.A."/>
            <person name="Woyke T."/>
        </authorList>
    </citation>
    <scope>NUCLEOTIDE SEQUENCE [LARGE SCALE GENOMIC DNA]</scope>
    <source>
        <strain evidence="9">ATCC 43099 / DSM 3394 / CCM 3739 / CIP 104546 / IAM 13178 / JCM 8861 / NBRC 102185 / NCIMB 2190 / MS3</strain>
    </source>
</reference>
<dbReference type="SMART" id="SM00529">
    <property type="entry name" value="HTH_DTXR"/>
    <property type="match status" value="1"/>
</dbReference>
<dbReference type="EMBL" id="AOHS01000056">
    <property type="protein sequence ID" value="ELY25203.1"/>
    <property type="molecule type" value="Genomic_DNA"/>
</dbReference>
<dbReference type="InterPro" id="IPR022689">
    <property type="entry name" value="Iron_dep_repressor"/>
</dbReference>
<keyword evidence="4" id="KW-0804">Transcription</keyword>
<evidence type="ECO:0000256" key="2">
    <source>
        <dbReference type="ARBA" id="ARBA00023015"/>
    </source>
</evidence>
<dbReference type="GO" id="GO:0046983">
    <property type="term" value="F:protein dimerization activity"/>
    <property type="evidence" value="ECO:0007669"/>
    <property type="project" value="InterPro"/>
</dbReference>
<sequence>MVSVIMEDYLKAIYYLQWNSNRARVRTSELAAHLNVTSPTVSSMYTNLSERGLIEHKKYKGAVLTTEGEQIALNVLRNYWLIEAYLTTEFDYQLNEVGDEADVLEHHLSDRLANALTETLGRPDRTLHGESVPRPSLESSALHRSDFLARAAKNRSSTPEQ</sequence>
<evidence type="ECO:0000256" key="3">
    <source>
        <dbReference type="ARBA" id="ARBA00023125"/>
    </source>
</evidence>
<dbReference type="HOGENOM" id="CLU_069532_4_1_2"/>
<dbReference type="PANTHER" id="PTHR33238">
    <property type="entry name" value="IRON (METAL) DEPENDENT REPRESSOR, DTXR FAMILY"/>
    <property type="match status" value="1"/>
</dbReference>